<dbReference type="GO" id="GO:0005634">
    <property type="term" value="C:nucleus"/>
    <property type="evidence" value="ECO:0007669"/>
    <property type="project" value="UniProtKB-SubCell"/>
</dbReference>
<keyword evidence="9" id="KW-0539">Nucleus</keyword>
<dbReference type="PRINTS" id="PR00619">
    <property type="entry name" value="GATAZNFINGER"/>
</dbReference>
<evidence type="ECO:0000256" key="9">
    <source>
        <dbReference type="ARBA" id="ARBA00023242"/>
    </source>
</evidence>
<feature type="compositionally biased region" description="Low complexity" evidence="11">
    <location>
        <begin position="23"/>
        <end position="32"/>
    </location>
</feature>
<keyword evidence="4" id="KW-0862">Zinc</keyword>
<protein>
    <submittedName>
        <fullName evidence="13">Zinc-finger protein</fullName>
    </submittedName>
</protein>
<feature type="region of interest" description="Disordered" evidence="11">
    <location>
        <begin position="579"/>
        <end position="694"/>
    </location>
</feature>
<evidence type="ECO:0000256" key="7">
    <source>
        <dbReference type="ARBA" id="ARBA00023063"/>
    </source>
</evidence>
<reference evidence="13" key="1">
    <citation type="journal article" date="2006" name="Med. Mycol.">
        <title>Isolation, characterization, and disruption of dnr1, the areA/nit-2-like nitrogen regulatory gene of the zoophilic dermatophyte, Microsporum canis.</title>
        <authorList>
            <person name="Yamada T."/>
            <person name="Makimura K."/>
            <person name="Abe S."/>
        </authorList>
    </citation>
    <scope>NUCLEOTIDE SEQUENCE</scope>
</reference>
<evidence type="ECO:0000256" key="4">
    <source>
        <dbReference type="ARBA" id="ARBA00022833"/>
    </source>
</evidence>
<feature type="compositionally biased region" description="Polar residues" evidence="11">
    <location>
        <begin position="520"/>
        <end position="529"/>
    </location>
</feature>
<proteinExistence type="predicted"/>
<keyword evidence="2" id="KW-0479">Metal-binding</keyword>
<feature type="region of interest" description="Disordered" evidence="11">
    <location>
        <begin position="339"/>
        <end position="381"/>
    </location>
</feature>
<dbReference type="GO" id="GO:0008270">
    <property type="term" value="F:zinc ion binding"/>
    <property type="evidence" value="ECO:0007669"/>
    <property type="project" value="UniProtKB-KW"/>
</dbReference>
<dbReference type="GO" id="GO:0045944">
    <property type="term" value="P:positive regulation of transcription by RNA polymerase II"/>
    <property type="evidence" value="ECO:0007669"/>
    <property type="project" value="TreeGrafter"/>
</dbReference>
<dbReference type="Pfam" id="PF00320">
    <property type="entry name" value="GATA"/>
    <property type="match status" value="1"/>
</dbReference>
<evidence type="ECO:0000256" key="10">
    <source>
        <dbReference type="PROSITE-ProRule" id="PRU00094"/>
    </source>
</evidence>
<dbReference type="EMBL" id="AB201458">
    <property type="protein sequence ID" value="BAF03588.1"/>
    <property type="molecule type" value="Genomic_DNA"/>
</dbReference>
<organism evidence="13">
    <name type="scientific">Arthroderma otae</name>
    <name type="common">Microsporum canis</name>
    <dbReference type="NCBI Taxonomy" id="63405"/>
    <lineage>
        <taxon>Eukaryota</taxon>
        <taxon>Fungi</taxon>
        <taxon>Dikarya</taxon>
        <taxon>Ascomycota</taxon>
        <taxon>Pezizomycotina</taxon>
        <taxon>Eurotiomycetes</taxon>
        <taxon>Eurotiomycetidae</taxon>
        <taxon>Onygenales</taxon>
        <taxon>Arthrodermataceae</taxon>
        <taxon>Microsporum</taxon>
    </lineage>
</organism>
<feature type="compositionally biased region" description="Polar residues" evidence="11">
    <location>
        <begin position="447"/>
        <end position="458"/>
    </location>
</feature>
<dbReference type="GO" id="GO:0000981">
    <property type="term" value="F:DNA-binding transcription factor activity, RNA polymerase II-specific"/>
    <property type="evidence" value="ECO:0007669"/>
    <property type="project" value="TreeGrafter"/>
</dbReference>
<evidence type="ECO:0000256" key="11">
    <source>
        <dbReference type="SAM" id="MobiDB-lite"/>
    </source>
</evidence>
<dbReference type="AlphaFoldDB" id="Q0KKX6"/>
<comment type="subcellular location">
    <subcellularLocation>
        <location evidence="1">Nucleus</location>
    </subcellularLocation>
</comment>
<dbReference type="PROSITE" id="PS50114">
    <property type="entry name" value="GATA_ZN_FINGER_2"/>
    <property type="match status" value="1"/>
</dbReference>
<dbReference type="InterPro" id="IPR013088">
    <property type="entry name" value="Znf_NHR/GATA"/>
</dbReference>
<keyword evidence="3 10" id="KW-0863">Zinc-finger</keyword>
<dbReference type="PANTHER" id="PTHR10071">
    <property type="entry name" value="TRANSCRIPTION FACTOR GATA FAMILY MEMBER"/>
    <property type="match status" value="1"/>
</dbReference>
<dbReference type="SUPFAM" id="SSF57716">
    <property type="entry name" value="Glucocorticoid receptor-like (DNA-binding domain)"/>
    <property type="match status" value="1"/>
</dbReference>
<dbReference type="CDD" id="cd00202">
    <property type="entry name" value="ZnF_GATA"/>
    <property type="match status" value="1"/>
</dbReference>
<dbReference type="GO" id="GO:0000978">
    <property type="term" value="F:RNA polymerase II cis-regulatory region sequence-specific DNA binding"/>
    <property type="evidence" value="ECO:0007669"/>
    <property type="project" value="TreeGrafter"/>
</dbReference>
<evidence type="ECO:0000256" key="6">
    <source>
        <dbReference type="ARBA" id="ARBA00023054"/>
    </source>
</evidence>
<feature type="compositionally biased region" description="Polar residues" evidence="11">
    <location>
        <begin position="477"/>
        <end position="496"/>
    </location>
</feature>
<feature type="compositionally biased region" description="Low complexity" evidence="11">
    <location>
        <begin position="629"/>
        <end position="652"/>
    </location>
</feature>
<dbReference type="SMART" id="SM00401">
    <property type="entry name" value="ZnF_GATA"/>
    <property type="match status" value="1"/>
</dbReference>
<dbReference type="PANTHER" id="PTHR10071:SF281">
    <property type="entry name" value="BOX A-BINDING FACTOR-RELATED"/>
    <property type="match status" value="1"/>
</dbReference>
<feature type="domain" description="GATA-type" evidence="12">
    <location>
        <begin position="526"/>
        <end position="579"/>
    </location>
</feature>
<gene>
    <name evidence="13" type="primary">dnr1</name>
</gene>
<evidence type="ECO:0000259" key="12">
    <source>
        <dbReference type="PROSITE" id="PS50114"/>
    </source>
</evidence>
<evidence type="ECO:0000256" key="3">
    <source>
        <dbReference type="ARBA" id="ARBA00022771"/>
    </source>
</evidence>
<dbReference type="FunFam" id="3.30.50.10:FF:000007">
    <property type="entry name" value="Nitrogen regulatory AreA, N-terminal"/>
    <property type="match status" value="1"/>
</dbReference>
<dbReference type="GO" id="GO:0000122">
    <property type="term" value="P:negative regulation of transcription by RNA polymerase II"/>
    <property type="evidence" value="ECO:0007669"/>
    <property type="project" value="TreeGrafter"/>
</dbReference>
<feature type="compositionally biased region" description="Basic and acidic residues" evidence="11">
    <location>
        <begin position="130"/>
        <end position="142"/>
    </location>
</feature>
<dbReference type="InterPro" id="IPR039355">
    <property type="entry name" value="Transcription_factor_GATA"/>
</dbReference>
<keyword evidence="7" id="KW-0534">Nitrate assimilation</keyword>
<feature type="region of interest" description="Disordered" evidence="11">
    <location>
        <begin position="412"/>
        <end position="529"/>
    </location>
</feature>
<feature type="compositionally biased region" description="Basic and acidic residues" evidence="11">
    <location>
        <begin position="13"/>
        <end position="22"/>
    </location>
</feature>
<keyword evidence="6" id="KW-0175">Coiled coil</keyword>
<feature type="compositionally biased region" description="Pro residues" evidence="11">
    <location>
        <begin position="616"/>
        <end position="628"/>
    </location>
</feature>
<dbReference type="Gene3D" id="3.30.50.10">
    <property type="entry name" value="Erythroid Transcription Factor GATA-1, subunit A"/>
    <property type="match status" value="1"/>
</dbReference>
<feature type="compositionally biased region" description="Polar residues" evidence="11">
    <location>
        <begin position="412"/>
        <end position="429"/>
    </location>
</feature>
<dbReference type="InterPro" id="IPR000679">
    <property type="entry name" value="Znf_GATA"/>
</dbReference>
<keyword evidence="8" id="KW-0804">Transcription</keyword>
<feature type="compositionally biased region" description="Basic and acidic residues" evidence="11">
    <location>
        <begin position="462"/>
        <end position="471"/>
    </location>
</feature>
<feature type="compositionally biased region" description="Polar residues" evidence="11">
    <location>
        <begin position="662"/>
        <end position="680"/>
    </location>
</feature>
<feature type="compositionally biased region" description="Low complexity" evidence="11">
    <location>
        <begin position="498"/>
        <end position="519"/>
    </location>
</feature>
<keyword evidence="5" id="KW-0805">Transcription regulation</keyword>
<feature type="region of interest" description="Disordered" evidence="11">
    <location>
        <begin position="1"/>
        <end position="82"/>
    </location>
</feature>
<sequence>MENLTWRMMAVSLRKEKEREQAQARLEQAQSEEAQRSQDNNTASSAEPMNLDPFVAPSSSSISSPAGFSPSMSDDPSSQHAVASAIPIRNAKDELQSPMGIVMPASLPHHPHVGTQTSEFGYVQRRVRKTSVDERSARKRPADSSPHVPPVHGLIISHDPDPDAGMTDFTLDHSHGHGHGHSHSFSLGSHPPHSMPLNLDTFQVEDASALEHPSFSTGFQLSPTELSHMQSGTFSNLYSHTPLGSSINSTDFFSLTASGYHSAVSTPHPGFEKDHSAFQHPVGSFHSHSLSNLSAPSTSRYMYHHAGNDHSFNMAGSSGASSVVNPSGFSLQQQQHFTPSTCQPITDSSARPSTSLSSAKGNVFSFGGDSDNEEDGGNAFLDRNMDLSADFNMLDDPSMNFGSSMQWDGSYTGSINSMPSTHSQPSKQSAIGAAELDDRSSDWAQVGSLNRTHGSAASVTELRNRDPDPRRQKIPRTISTPNATQLLRQGTDNNGFKSPHSPSSGPNSNTPSRPTSPSGTKNSDPAGATTSCSNCFTQTTPLWRRNAEGQFLCNACGLFLKLHGVVRPLALKTDVIKKRNRGGGSNVAAGAGARAGKKTARKNSTNQSAVSAPIPARAPPASSQPPTPISSTPTSTGTTPTSTSAPSRTAVPIAAAPPRQTLPATSSSSNIIPTTASGTPSRLIPGRPRCLDKSSVSGMYANVRNPPESDMMRDISNRHRVTQAPQQPRQPPAAFNPAHHSLAAGASRTNSQEWEWLTMSL</sequence>
<name>Q0KKX6_ARTOT</name>
<evidence type="ECO:0000256" key="1">
    <source>
        <dbReference type="ARBA" id="ARBA00004123"/>
    </source>
</evidence>
<feature type="compositionally biased region" description="Low complexity" evidence="11">
    <location>
        <begin position="348"/>
        <end position="358"/>
    </location>
</feature>
<evidence type="ECO:0000256" key="8">
    <source>
        <dbReference type="ARBA" id="ARBA00023163"/>
    </source>
</evidence>
<accession>Q0KKX6</accession>
<evidence type="ECO:0000313" key="13">
    <source>
        <dbReference type="EMBL" id="BAF03588.1"/>
    </source>
</evidence>
<dbReference type="PROSITE" id="PS00344">
    <property type="entry name" value="GATA_ZN_FINGER_1"/>
    <property type="match status" value="1"/>
</dbReference>
<feature type="compositionally biased region" description="Low complexity" evidence="11">
    <location>
        <begin position="57"/>
        <end position="73"/>
    </location>
</feature>
<feature type="region of interest" description="Disordered" evidence="11">
    <location>
        <begin position="128"/>
        <end position="151"/>
    </location>
</feature>
<evidence type="ECO:0000256" key="5">
    <source>
        <dbReference type="ARBA" id="ARBA00023015"/>
    </source>
</evidence>
<evidence type="ECO:0000256" key="2">
    <source>
        <dbReference type="ARBA" id="ARBA00022723"/>
    </source>
</evidence>